<dbReference type="EMBL" id="AWTT01000004">
    <property type="protein sequence ID" value="KIS04116.1"/>
    <property type="molecule type" value="Genomic_DNA"/>
</dbReference>
<dbReference type="Gene3D" id="3.40.50.300">
    <property type="entry name" value="P-loop containing nucleotide triphosphate hydrolases"/>
    <property type="match status" value="1"/>
</dbReference>
<dbReference type="GO" id="GO:0005524">
    <property type="term" value="F:ATP binding"/>
    <property type="evidence" value="ECO:0007669"/>
    <property type="project" value="UniProtKB-UniRule"/>
</dbReference>
<dbReference type="GO" id="GO:0052381">
    <property type="term" value="F:tRNA dimethylallyltransferase activity"/>
    <property type="evidence" value="ECO:0007669"/>
    <property type="project" value="UniProtKB-UniRule"/>
</dbReference>
<dbReference type="OrthoDB" id="9776390at2"/>
<feature type="site" description="Interaction with substrate tRNA" evidence="10">
    <location>
        <position position="126"/>
    </location>
</feature>
<reference evidence="14 15" key="1">
    <citation type="submission" date="2013-08" db="EMBL/GenBank/DDBJ databases">
        <title>Lactobacillus wasatchii sp. WDC04, a late gas producing bacteria isolated from aged chedder cheese.</title>
        <authorList>
            <person name="Oberg C.J."/>
            <person name="Culumber M."/>
            <person name="McMahon D.J."/>
            <person name="Broadbent J.R."/>
            <person name="Oberg T.S."/>
            <person name="Ortaki F."/>
        </authorList>
    </citation>
    <scope>NUCLEOTIDE SEQUENCE [LARGE SCALE GENOMIC DNA]</scope>
    <source>
        <strain evidence="14 15">WDC04</strain>
    </source>
</reference>
<dbReference type="InterPro" id="IPR027417">
    <property type="entry name" value="P-loop_NTPase"/>
</dbReference>
<name>A0A0D1ABS7_9LACO</name>
<feature type="binding site" evidence="10">
    <location>
        <begin position="9"/>
        <end position="16"/>
    </location>
    <ligand>
        <name>ATP</name>
        <dbReference type="ChEBI" id="CHEBI:30616"/>
    </ligand>
</feature>
<evidence type="ECO:0000256" key="3">
    <source>
        <dbReference type="ARBA" id="ARBA00005842"/>
    </source>
</evidence>
<evidence type="ECO:0000313" key="15">
    <source>
        <dbReference type="Proteomes" id="UP000032279"/>
    </source>
</evidence>
<keyword evidence="8 10" id="KW-0460">Magnesium</keyword>
<keyword evidence="15" id="KW-1185">Reference proteome</keyword>
<dbReference type="InterPro" id="IPR039657">
    <property type="entry name" value="Dimethylallyltransferase"/>
</dbReference>
<dbReference type="SUPFAM" id="SSF52540">
    <property type="entry name" value="P-loop containing nucleoside triphosphate hydrolases"/>
    <property type="match status" value="2"/>
</dbReference>
<evidence type="ECO:0000256" key="10">
    <source>
        <dbReference type="HAMAP-Rule" id="MF_00185"/>
    </source>
</evidence>
<dbReference type="RefSeq" id="WP_044010049.1">
    <property type="nucleotide sequence ID" value="NZ_AWTT01000004.1"/>
</dbReference>
<dbReference type="HAMAP" id="MF_00185">
    <property type="entry name" value="IPP_trans"/>
    <property type="match status" value="1"/>
</dbReference>
<comment type="caution">
    <text evidence="14">The sequence shown here is derived from an EMBL/GenBank/DDBJ whole genome shotgun (WGS) entry which is preliminary data.</text>
</comment>
<evidence type="ECO:0000256" key="13">
    <source>
        <dbReference type="RuleBase" id="RU003785"/>
    </source>
</evidence>
<dbReference type="Gene3D" id="1.10.20.140">
    <property type="match status" value="1"/>
</dbReference>
<dbReference type="GO" id="GO:0006400">
    <property type="term" value="P:tRNA modification"/>
    <property type="evidence" value="ECO:0007669"/>
    <property type="project" value="TreeGrafter"/>
</dbReference>
<dbReference type="InterPro" id="IPR018022">
    <property type="entry name" value="IPT"/>
</dbReference>
<dbReference type="PANTHER" id="PTHR11088:SF60">
    <property type="entry name" value="TRNA DIMETHYLALLYLTRANSFERASE"/>
    <property type="match status" value="1"/>
</dbReference>
<feature type="region of interest" description="Interaction with substrate tRNA" evidence="10">
    <location>
        <begin position="34"/>
        <end position="37"/>
    </location>
</feature>
<evidence type="ECO:0000256" key="8">
    <source>
        <dbReference type="ARBA" id="ARBA00022842"/>
    </source>
</evidence>
<evidence type="ECO:0000256" key="4">
    <source>
        <dbReference type="ARBA" id="ARBA00022679"/>
    </source>
</evidence>
<dbReference type="AlphaFoldDB" id="A0A0D1ABS7"/>
<evidence type="ECO:0000256" key="2">
    <source>
        <dbReference type="ARBA" id="ARBA00003213"/>
    </source>
</evidence>
<keyword evidence="4 10" id="KW-0808">Transferase</keyword>
<evidence type="ECO:0000256" key="1">
    <source>
        <dbReference type="ARBA" id="ARBA00001946"/>
    </source>
</evidence>
<feature type="binding site" evidence="10">
    <location>
        <begin position="11"/>
        <end position="16"/>
    </location>
    <ligand>
        <name>substrate</name>
    </ligand>
</feature>
<comment type="cofactor">
    <cofactor evidence="1 10">
        <name>Mg(2+)</name>
        <dbReference type="ChEBI" id="CHEBI:18420"/>
    </cofactor>
</comment>
<accession>A0A0D1ABS7</accession>
<evidence type="ECO:0000313" key="14">
    <source>
        <dbReference type="EMBL" id="KIS04116.1"/>
    </source>
</evidence>
<protein>
    <recommendedName>
        <fullName evidence="10">tRNA dimethylallyltransferase</fullName>
        <ecNumber evidence="10">2.5.1.75</ecNumber>
    </recommendedName>
    <alternativeName>
        <fullName evidence="10">Dimethylallyl diphosphate:tRNA dimethylallyltransferase</fullName>
        <shortName evidence="10">DMAPP:tRNA dimethylallyltransferase</shortName>
        <shortName evidence="10">DMATase</shortName>
    </alternativeName>
    <alternativeName>
        <fullName evidence="10">Isopentenyl-diphosphate:tRNA isopentenyltransferase</fullName>
        <shortName evidence="10">IPP transferase</shortName>
        <shortName evidence="10">IPPT</shortName>
        <shortName evidence="10">IPTase</shortName>
    </alternativeName>
</protein>
<evidence type="ECO:0000256" key="7">
    <source>
        <dbReference type="ARBA" id="ARBA00022840"/>
    </source>
</evidence>
<dbReference type="Proteomes" id="UP000032279">
    <property type="component" value="Unassembled WGS sequence"/>
</dbReference>
<comment type="subunit">
    <text evidence="10">Monomer.</text>
</comment>
<evidence type="ECO:0000256" key="6">
    <source>
        <dbReference type="ARBA" id="ARBA00022741"/>
    </source>
</evidence>
<evidence type="ECO:0000256" key="9">
    <source>
        <dbReference type="ARBA" id="ARBA00049563"/>
    </source>
</evidence>
<comment type="similarity">
    <text evidence="3 10 13">Belongs to the IPP transferase family.</text>
</comment>
<evidence type="ECO:0000256" key="5">
    <source>
        <dbReference type="ARBA" id="ARBA00022694"/>
    </source>
</evidence>
<organism evidence="14 15">
    <name type="scientific">Paucilactobacillus wasatchensis</name>
    <dbReference type="NCBI Taxonomy" id="1335616"/>
    <lineage>
        <taxon>Bacteria</taxon>
        <taxon>Bacillati</taxon>
        <taxon>Bacillota</taxon>
        <taxon>Bacilli</taxon>
        <taxon>Lactobacillales</taxon>
        <taxon>Lactobacillaceae</taxon>
        <taxon>Paucilactobacillus</taxon>
    </lineage>
</organism>
<gene>
    <name evidence="10" type="primary">miaA</name>
    <name evidence="14" type="ORF">WDC_0318</name>
</gene>
<dbReference type="NCBIfam" id="TIGR00174">
    <property type="entry name" value="miaA"/>
    <property type="match status" value="1"/>
</dbReference>
<dbReference type="PATRIC" id="fig|1335616.4.peg.319"/>
<keyword evidence="5 10" id="KW-0819">tRNA processing</keyword>
<evidence type="ECO:0000256" key="11">
    <source>
        <dbReference type="RuleBase" id="RU003783"/>
    </source>
</evidence>
<dbReference type="PANTHER" id="PTHR11088">
    <property type="entry name" value="TRNA DIMETHYLALLYLTRANSFERASE"/>
    <property type="match status" value="1"/>
</dbReference>
<sequence length="306" mass="35394">MTKVIAIVGPTAVGKTNLSLQLAKKLNAEIISGDSMQVYRHLNIGTAKIMPAEMQEIKHYLIDVRNFDERFSVAEFKTLATKKIEQITSQQKLPLIVGGTGFYIQSLTDNLALGNDQYDDQTQQIRQQWQQYYQTYGAQQLWQQLNQIDPQAAVTIAPTNVRRVIRAIEVTLKTGTPFSQQFQANSQLNFKLIGLTTDRKILYQRINHRVDEMITAGLEQEARWLFDQNGGQFQSGKGIGYREFFKYFAQQQDLTTTINEIKQDSRHYAKRQLTWFRNKMDVQWFDIVSGKNTIEEIVNVCQQWLQ</sequence>
<dbReference type="EC" id="2.5.1.75" evidence="10"/>
<keyword evidence="7 10" id="KW-0067">ATP-binding</keyword>
<feature type="site" description="Interaction with substrate tRNA" evidence="10">
    <location>
        <position position="100"/>
    </location>
</feature>
<keyword evidence="6 10" id="KW-0547">Nucleotide-binding</keyword>
<evidence type="ECO:0000256" key="12">
    <source>
        <dbReference type="RuleBase" id="RU003784"/>
    </source>
</evidence>
<comment type="catalytic activity">
    <reaction evidence="9 10 11">
        <text>adenosine(37) in tRNA + dimethylallyl diphosphate = N(6)-dimethylallyladenosine(37) in tRNA + diphosphate</text>
        <dbReference type="Rhea" id="RHEA:26482"/>
        <dbReference type="Rhea" id="RHEA-COMP:10162"/>
        <dbReference type="Rhea" id="RHEA-COMP:10375"/>
        <dbReference type="ChEBI" id="CHEBI:33019"/>
        <dbReference type="ChEBI" id="CHEBI:57623"/>
        <dbReference type="ChEBI" id="CHEBI:74411"/>
        <dbReference type="ChEBI" id="CHEBI:74415"/>
        <dbReference type="EC" id="2.5.1.75"/>
    </reaction>
</comment>
<proteinExistence type="inferred from homology"/>
<dbReference type="Pfam" id="PF01715">
    <property type="entry name" value="IPPT"/>
    <property type="match status" value="1"/>
</dbReference>
<comment type="caution">
    <text evidence="10">Lacks conserved residue(s) required for the propagation of feature annotation.</text>
</comment>
<dbReference type="STRING" id="1335616.WDC_0318"/>
<comment type="function">
    <text evidence="2 10 12">Catalyzes the transfer of a dimethylallyl group onto the adenine at position 37 in tRNAs that read codons beginning with uridine, leading to the formation of N6-(dimethylallyl)adenosine (i(6)A).</text>
</comment>